<evidence type="ECO:0008006" key="4">
    <source>
        <dbReference type="Google" id="ProtNLM"/>
    </source>
</evidence>
<name>A0ABS1K0F6_9MICC</name>
<keyword evidence="1" id="KW-0472">Membrane</keyword>
<organism evidence="2 3">
    <name type="scientific">Sinomonas cellulolyticus</name>
    <dbReference type="NCBI Taxonomy" id="2801916"/>
    <lineage>
        <taxon>Bacteria</taxon>
        <taxon>Bacillati</taxon>
        <taxon>Actinomycetota</taxon>
        <taxon>Actinomycetes</taxon>
        <taxon>Micrococcales</taxon>
        <taxon>Micrococcaceae</taxon>
        <taxon>Sinomonas</taxon>
    </lineage>
</organism>
<dbReference type="EMBL" id="JAERRC010000015">
    <property type="protein sequence ID" value="MBL0705010.1"/>
    <property type="molecule type" value="Genomic_DNA"/>
</dbReference>
<evidence type="ECO:0000313" key="3">
    <source>
        <dbReference type="Proteomes" id="UP000639051"/>
    </source>
</evidence>
<comment type="caution">
    <text evidence="2">The sequence shown here is derived from an EMBL/GenBank/DDBJ whole genome shotgun (WGS) entry which is preliminary data.</text>
</comment>
<dbReference type="Proteomes" id="UP000639051">
    <property type="component" value="Unassembled WGS sequence"/>
</dbReference>
<keyword evidence="1" id="KW-1133">Transmembrane helix</keyword>
<proteinExistence type="predicted"/>
<evidence type="ECO:0000313" key="2">
    <source>
        <dbReference type="EMBL" id="MBL0705010.1"/>
    </source>
</evidence>
<gene>
    <name evidence="2" type="ORF">JJE72_05750</name>
</gene>
<feature type="transmembrane region" description="Helical" evidence="1">
    <location>
        <begin position="33"/>
        <end position="57"/>
    </location>
</feature>
<sequence length="62" mass="6074">MTAAGAVLAVVSLVAWGVTLGLAAGGGRAPGWVGGLALYGLPVAFILMGAALAAAVLDRRRR</sequence>
<reference evidence="2 3" key="1">
    <citation type="submission" date="2021-01" db="EMBL/GenBank/DDBJ databases">
        <title>Genome public.</title>
        <authorList>
            <person name="Liu C."/>
            <person name="Sun Q."/>
        </authorList>
    </citation>
    <scope>NUCLEOTIDE SEQUENCE [LARGE SCALE GENOMIC DNA]</scope>
    <source>
        <strain evidence="2 3">JC656</strain>
    </source>
</reference>
<evidence type="ECO:0000256" key="1">
    <source>
        <dbReference type="SAM" id="Phobius"/>
    </source>
</evidence>
<keyword evidence="3" id="KW-1185">Reference proteome</keyword>
<protein>
    <recommendedName>
        <fullName evidence="4">Integral membrane protein</fullName>
    </recommendedName>
</protein>
<keyword evidence="1" id="KW-0812">Transmembrane</keyword>
<accession>A0ABS1K0F6</accession>